<gene>
    <name evidence="2" type="ORF">B0T19DRAFT_152847</name>
</gene>
<keyword evidence="3" id="KW-1185">Reference proteome</keyword>
<protein>
    <submittedName>
        <fullName evidence="2">Uncharacterized protein</fullName>
    </submittedName>
</protein>
<proteinExistence type="predicted"/>
<dbReference type="EMBL" id="JAUEPO010000003">
    <property type="protein sequence ID" value="KAK3327108.1"/>
    <property type="molecule type" value="Genomic_DNA"/>
</dbReference>
<feature type="compositionally biased region" description="Basic and acidic residues" evidence="1">
    <location>
        <begin position="211"/>
        <end position="227"/>
    </location>
</feature>
<comment type="caution">
    <text evidence="2">The sequence shown here is derived from an EMBL/GenBank/DDBJ whole genome shotgun (WGS) entry which is preliminary data.</text>
</comment>
<dbReference type="AlphaFoldDB" id="A0AAE0MCV8"/>
<reference evidence="2" key="1">
    <citation type="journal article" date="2023" name="Mol. Phylogenet. Evol.">
        <title>Genome-scale phylogeny and comparative genomics of the fungal order Sordariales.</title>
        <authorList>
            <person name="Hensen N."/>
            <person name="Bonometti L."/>
            <person name="Westerberg I."/>
            <person name="Brannstrom I.O."/>
            <person name="Guillou S."/>
            <person name="Cros-Aarteil S."/>
            <person name="Calhoun S."/>
            <person name="Haridas S."/>
            <person name="Kuo A."/>
            <person name="Mondo S."/>
            <person name="Pangilinan J."/>
            <person name="Riley R."/>
            <person name="LaButti K."/>
            <person name="Andreopoulos B."/>
            <person name="Lipzen A."/>
            <person name="Chen C."/>
            <person name="Yan M."/>
            <person name="Daum C."/>
            <person name="Ng V."/>
            <person name="Clum A."/>
            <person name="Steindorff A."/>
            <person name="Ohm R.A."/>
            <person name="Martin F."/>
            <person name="Silar P."/>
            <person name="Natvig D.O."/>
            <person name="Lalanne C."/>
            <person name="Gautier V."/>
            <person name="Ament-Velasquez S.L."/>
            <person name="Kruys A."/>
            <person name="Hutchinson M.I."/>
            <person name="Powell A.J."/>
            <person name="Barry K."/>
            <person name="Miller A.N."/>
            <person name="Grigoriev I.V."/>
            <person name="Debuchy R."/>
            <person name="Gladieux P."/>
            <person name="Hiltunen Thoren M."/>
            <person name="Johannesson H."/>
        </authorList>
    </citation>
    <scope>NUCLEOTIDE SEQUENCE</scope>
    <source>
        <strain evidence="2">SMH4131-1</strain>
    </source>
</reference>
<organism evidence="2 3">
    <name type="scientific">Cercophora scortea</name>
    <dbReference type="NCBI Taxonomy" id="314031"/>
    <lineage>
        <taxon>Eukaryota</taxon>
        <taxon>Fungi</taxon>
        <taxon>Dikarya</taxon>
        <taxon>Ascomycota</taxon>
        <taxon>Pezizomycotina</taxon>
        <taxon>Sordariomycetes</taxon>
        <taxon>Sordariomycetidae</taxon>
        <taxon>Sordariales</taxon>
        <taxon>Lasiosphaeriaceae</taxon>
        <taxon>Cercophora</taxon>
    </lineage>
</organism>
<sequence>MFPVESGMIAGPAWRLRQSQKRSRPRRIPGTQRCDCATSDATMAPRVSQIVNSPSNKSRATAGKLEVCISSVYIRITSDLGYRAAYLTPPCMSAIPSMLPQTDGILGYGQPSFDYLETVCLTTFVASRSSHNTLRTRNQGRTSEGMGRLAGRVGVAPISKSPRPDGQLGSSSMMRIAWRRRSTKDQLNDFSSSISALPLFGHPSCSRQRRKLELDQHPPRQWKTECR</sequence>
<dbReference type="Proteomes" id="UP001286456">
    <property type="component" value="Unassembled WGS sequence"/>
</dbReference>
<evidence type="ECO:0000313" key="2">
    <source>
        <dbReference type="EMBL" id="KAK3327108.1"/>
    </source>
</evidence>
<name>A0AAE0MCV8_9PEZI</name>
<evidence type="ECO:0000313" key="3">
    <source>
        <dbReference type="Proteomes" id="UP001286456"/>
    </source>
</evidence>
<reference evidence="2" key="2">
    <citation type="submission" date="2023-06" db="EMBL/GenBank/DDBJ databases">
        <authorList>
            <consortium name="Lawrence Berkeley National Laboratory"/>
            <person name="Haridas S."/>
            <person name="Hensen N."/>
            <person name="Bonometti L."/>
            <person name="Westerberg I."/>
            <person name="Brannstrom I.O."/>
            <person name="Guillou S."/>
            <person name="Cros-Aarteil S."/>
            <person name="Calhoun S."/>
            <person name="Kuo A."/>
            <person name="Mondo S."/>
            <person name="Pangilinan J."/>
            <person name="Riley R."/>
            <person name="Labutti K."/>
            <person name="Andreopoulos B."/>
            <person name="Lipzen A."/>
            <person name="Chen C."/>
            <person name="Yanf M."/>
            <person name="Daum C."/>
            <person name="Ng V."/>
            <person name="Clum A."/>
            <person name="Steindorff A."/>
            <person name="Ohm R."/>
            <person name="Martin F."/>
            <person name="Silar P."/>
            <person name="Natvig D."/>
            <person name="Lalanne C."/>
            <person name="Gautier V."/>
            <person name="Ament-Velasquez S.L."/>
            <person name="Kruys A."/>
            <person name="Hutchinson M.I."/>
            <person name="Powell A.J."/>
            <person name="Barry K."/>
            <person name="Miller A.N."/>
            <person name="Grigoriev I.V."/>
            <person name="Debuchy R."/>
            <person name="Gladieux P."/>
            <person name="Thoren M.H."/>
            <person name="Johannesson H."/>
        </authorList>
    </citation>
    <scope>NUCLEOTIDE SEQUENCE</scope>
    <source>
        <strain evidence="2">SMH4131-1</strain>
    </source>
</reference>
<feature type="region of interest" description="Disordered" evidence="1">
    <location>
        <begin position="207"/>
        <end position="227"/>
    </location>
</feature>
<accession>A0AAE0MCV8</accession>
<evidence type="ECO:0000256" key="1">
    <source>
        <dbReference type="SAM" id="MobiDB-lite"/>
    </source>
</evidence>